<sequence length="219" mass="24017">MVISVPGIEQVDDGSSVASVACPVTPASKADKRKREASPPTGEKPAGKQGGNGKGKAKPKSSAASKHNKEQEKKAKELLCMLERSQQIVDRVVGEADRFPSEWTWCKPLLQEFRCKQEEFQKTLNPAGAEDLTEFINEFRLSIITPAALKDLKKNHKDNYFQLLSVFIDRCNSICEQMNHTASKIDNMAKAMMTASAGSVAGTPKPKKKTRKATGLVKQ</sequence>
<protein>
    <submittedName>
        <fullName evidence="2">Uncharacterized protein</fullName>
    </submittedName>
</protein>
<evidence type="ECO:0000313" key="2">
    <source>
        <dbReference type="EMBL" id="OLP73174.1"/>
    </source>
</evidence>
<gene>
    <name evidence="2" type="ORF">AK812_SmicGene47691</name>
</gene>
<feature type="region of interest" description="Disordered" evidence="1">
    <location>
        <begin position="1"/>
        <end position="71"/>
    </location>
</feature>
<reference evidence="2 3" key="1">
    <citation type="submission" date="2016-02" db="EMBL/GenBank/DDBJ databases">
        <title>Genome analysis of coral dinoflagellate symbionts highlights evolutionary adaptations to a symbiotic lifestyle.</title>
        <authorList>
            <person name="Aranda M."/>
            <person name="Li Y."/>
            <person name="Liew Y.J."/>
            <person name="Baumgarten S."/>
            <person name="Simakov O."/>
            <person name="Wilson M."/>
            <person name="Piel J."/>
            <person name="Ashoor H."/>
            <person name="Bougouffa S."/>
            <person name="Bajic V.B."/>
            <person name="Ryu T."/>
            <person name="Ravasi T."/>
            <person name="Bayer T."/>
            <person name="Micklem G."/>
            <person name="Kim H."/>
            <person name="Bhak J."/>
            <person name="Lajeunesse T.C."/>
            <person name="Voolstra C.R."/>
        </authorList>
    </citation>
    <scope>NUCLEOTIDE SEQUENCE [LARGE SCALE GENOMIC DNA]</scope>
    <source>
        <strain evidence="2 3">CCMP2467</strain>
    </source>
</reference>
<accession>A0A1Q9BRF6</accession>
<feature type="region of interest" description="Disordered" evidence="1">
    <location>
        <begin position="196"/>
        <end position="219"/>
    </location>
</feature>
<proteinExistence type="predicted"/>
<organism evidence="2 3">
    <name type="scientific">Symbiodinium microadriaticum</name>
    <name type="common">Dinoflagellate</name>
    <name type="synonym">Zooxanthella microadriatica</name>
    <dbReference type="NCBI Taxonomy" id="2951"/>
    <lineage>
        <taxon>Eukaryota</taxon>
        <taxon>Sar</taxon>
        <taxon>Alveolata</taxon>
        <taxon>Dinophyceae</taxon>
        <taxon>Suessiales</taxon>
        <taxon>Symbiodiniaceae</taxon>
        <taxon>Symbiodinium</taxon>
    </lineage>
</organism>
<dbReference type="OrthoDB" id="430783at2759"/>
<keyword evidence="3" id="KW-1185">Reference proteome</keyword>
<evidence type="ECO:0000313" key="3">
    <source>
        <dbReference type="Proteomes" id="UP000186817"/>
    </source>
</evidence>
<evidence type="ECO:0000256" key="1">
    <source>
        <dbReference type="SAM" id="MobiDB-lite"/>
    </source>
</evidence>
<name>A0A1Q9BRF6_SYMMI</name>
<dbReference type="AlphaFoldDB" id="A0A1Q9BRF6"/>
<comment type="caution">
    <text evidence="2">The sequence shown here is derived from an EMBL/GenBank/DDBJ whole genome shotgun (WGS) entry which is preliminary data.</text>
</comment>
<dbReference type="EMBL" id="LSRX01006157">
    <property type="protein sequence ID" value="OLP73174.1"/>
    <property type="molecule type" value="Genomic_DNA"/>
</dbReference>
<dbReference type="Proteomes" id="UP000186817">
    <property type="component" value="Unassembled WGS sequence"/>
</dbReference>